<reference evidence="10 11" key="1">
    <citation type="submission" date="2019-05" db="EMBL/GenBank/DDBJ databases">
        <authorList>
            <person name="Moore K."/>
            <person name="O'Neill P."/>
            <person name="Farbos A."/>
            <person name="Studholme D.J."/>
        </authorList>
    </citation>
    <scope>NUCLEOTIDE SEQUENCE [LARGE SCALE GENOMIC DNA]</scope>
    <source>
        <strain evidence="10 11">DSM 9128</strain>
    </source>
</reference>
<dbReference type="RefSeq" id="WP_138213818.1">
    <property type="nucleotide sequence ID" value="NZ_VASG01000003.1"/>
</dbReference>
<reference evidence="11" key="2">
    <citation type="submission" date="2019-06" db="EMBL/GenBank/DDBJ databases">
        <title>AzeR, a transcriptional regulator that responds to azelaic acid in Pseudomonas nitroreducens.</title>
        <authorList>
            <person name="Bez C."/>
            <person name="Javvadi S.G."/>
            <person name="Bertani I."/>
            <person name="Devescovi G."/>
            <person name="Studholme D.J."/>
            <person name="Geller A."/>
            <person name="Levy A."/>
            <person name="Venturi V."/>
        </authorList>
    </citation>
    <scope>NUCLEOTIDE SEQUENCE [LARGE SCALE GENOMIC DNA]</scope>
    <source>
        <strain evidence="11">DSM 9128</strain>
    </source>
</reference>
<evidence type="ECO:0000256" key="5">
    <source>
        <dbReference type="ARBA" id="ARBA00023034"/>
    </source>
</evidence>
<dbReference type="GO" id="GO:0016020">
    <property type="term" value="C:membrane"/>
    <property type="evidence" value="ECO:0007669"/>
    <property type="project" value="InterPro"/>
</dbReference>
<sequence>MEYNLSTQNWQFLLHNSYFSSKNNLLYISTPKVACTSLKWWIARLEGYSAAIRQLGGSQESSPELIIHDTFHKVAPEVTRFDQARLSGLFDAPDVLRFAVVRNPYKRIFSAWQSKLLLQEPFQSTPYLKHDFFHMRVSTPESIAYAFEAFLEHLASEEAPAFWDLHWTPQVDLLSPDAVPYTLIAQLENTSKLEELLQQSLGSNFINPFTSSNANESLIPFSSEYFTPRSTQLISELYRDDFERFGYETALPPSKAQQGSEAFRVALKGIDMLKSRHTRIADFQQRIKSTETKLQQQQELAGERAQLIEKLLETNTVLMQKAIDGAQEHRVEAASAEGDRAIAEALRQRDRLQEELNERNAQNGELTQSLAEHVQASESRYTALNSREQEIASLKSELSQCAEQISELQRNIDEQSQQGEHFGKQLSERNKELSRLRQYRAQAEITIAELTSSETSLKTQIHAQSAMLQEVRRKIGAYEKLSHDSALALESISQNKRQLRQDLVHNIELVENYSDLLCKYQVVTQTYARALALTFASRAWRRQSWFGKAKNSPRQQLSRLVSEEFGFDPQAYLENYPDIAQSSLTAEEHFLAFGLLEKRLYSLISDTPLPAPLQMSAKAAPKTAALLEGLLQSVRSLQGESGHQTSTPPEPLVECATFDPELYLTLYPDLKAAGVDPHAHYQHHGRSEGRIGCLPPLQIRGDATTFDPTRRTVMVVSHEASRTGAPILSLNLAQALGREYNVVAMLLGGGALEDAFVDANIVVVGPLNIRGTPNLASIMVAKVLDRFNIDLALVNSIESRVVLPALAERFIPSISLIHEFAAYTRPRHAFREALLWSGETVFSADLTLQSAQSEYPELSQRPPRVLPQGRCIVPAESIHPETMEKERKRIRNSLRPAQQPLDTLVVLGAGFVQLRKGVDLFIECAARVSQLPGGQKCQFVWIGQGYDPDQDTGYSVYLADQIRRAGLESVVRFIPETSAIDTVYEEADVLLLTSRLDPLPNVAIDAMDHGLPVLCFDKTTGIADFLNASCLGDECVAPYLDTTAMAERILSLANSTALREDLGERCRAKSRQYFEMTDYVSRLETLAGDVQIQCRQEKADLITIEHSELPRLDFILPPDLAETERSRALRLYTRSWASGIGCRKPFPGFHPGIYLQENKLLGSGIDPLADFIRAGHPEGPWQLPVLTPQMSVEAPPSTLRVALHIHAYYPDLLPEMLERLTFNDVLPDLYISVPSEEAQRLVSEVLKDFEGHFIKVEVVPNKGRDIGPMLCTFGRELVDGYDLVGHLHTKKTVDVADSTMGQNWFRFLMDNLLGTKQHPMADIILGRMNQDPSLGLIFPDDPYVTGWSVNRPFAEELAPRLGLSPKELPEHFHFPVGNMFWARSSVLAPLVSRFGNLSEYPDEPLPYDGSMLHALERLLPIHCISNGYGLAVTNVPNVTR</sequence>
<dbReference type="GO" id="GO:0016051">
    <property type="term" value="P:carbohydrate biosynthetic process"/>
    <property type="evidence" value="ECO:0007669"/>
    <property type="project" value="InterPro"/>
</dbReference>
<evidence type="ECO:0000256" key="3">
    <source>
        <dbReference type="ARBA" id="ARBA00022692"/>
    </source>
</evidence>
<keyword evidence="3" id="KW-0812">Transmembrane</keyword>
<evidence type="ECO:0000256" key="2">
    <source>
        <dbReference type="ARBA" id="ARBA00022679"/>
    </source>
</evidence>
<dbReference type="PANTHER" id="PTHR12137">
    <property type="entry name" value="CARBOHYDRATE SULFOTRANSFERASE"/>
    <property type="match status" value="1"/>
</dbReference>
<dbReference type="GO" id="GO:0008146">
    <property type="term" value="F:sulfotransferase activity"/>
    <property type="evidence" value="ECO:0007669"/>
    <property type="project" value="InterPro"/>
</dbReference>
<dbReference type="InterPro" id="IPR018011">
    <property type="entry name" value="Carb_sulfotrans_8-10"/>
</dbReference>
<feature type="coiled-coil region" evidence="8">
    <location>
        <begin position="335"/>
        <end position="418"/>
    </location>
</feature>
<dbReference type="InterPro" id="IPR001296">
    <property type="entry name" value="Glyco_trans_1"/>
</dbReference>
<dbReference type="Pfam" id="PF05045">
    <property type="entry name" value="RgpF"/>
    <property type="match status" value="1"/>
</dbReference>
<dbReference type="Pfam" id="PF03567">
    <property type="entry name" value="Sulfotransfer_2"/>
    <property type="match status" value="1"/>
</dbReference>
<keyword evidence="8" id="KW-0175">Coiled coil</keyword>
<evidence type="ECO:0000256" key="4">
    <source>
        <dbReference type="ARBA" id="ARBA00022989"/>
    </source>
</evidence>
<dbReference type="SUPFAM" id="SSF53756">
    <property type="entry name" value="UDP-Glycosyltransferase/glycogen phosphorylase"/>
    <property type="match status" value="1"/>
</dbReference>
<dbReference type="EMBL" id="VASG01000003">
    <property type="protein sequence ID" value="TLP74720.1"/>
    <property type="molecule type" value="Genomic_DNA"/>
</dbReference>
<name>A0A5R9A842_PSENT</name>
<keyword evidence="4" id="KW-1133">Transmembrane helix</keyword>
<dbReference type="InterPro" id="IPR005331">
    <property type="entry name" value="Sulfotransferase"/>
</dbReference>
<dbReference type="PANTHER" id="PTHR12137:SF54">
    <property type="entry name" value="CARBOHYDRATE SULFOTRANSFERASE"/>
    <property type="match status" value="1"/>
</dbReference>
<keyword evidence="2 10" id="KW-0808">Transferase</keyword>
<proteinExistence type="predicted"/>
<organism evidence="10 11">
    <name type="scientific">Pseudomonas nitroreducens</name>
    <dbReference type="NCBI Taxonomy" id="46680"/>
    <lineage>
        <taxon>Bacteria</taxon>
        <taxon>Pseudomonadati</taxon>
        <taxon>Pseudomonadota</taxon>
        <taxon>Gammaproteobacteria</taxon>
        <taxon>Pseudomonadales</taxon>
        <taxon>Pseudomonadaceae</taxon>
        <taxon>Pseudomonas</taxon>
    </lineage>
</organism>
<gene>
    <name evidence="10" type="ORF">FEA48_10920</name>
</gene>
<feature type="domain" description="Glycosyl transferase family 1" evidence="9">
    <location>
        <begin position="901"/>
        <end position="1067"/>
    </location>
</feature>
<keyword evidence="5" id="KW-0333">Golgi apparatus</keyword>
<dbReference type="Pfam" id="PF00534">
    <property type="entry name" value="Glycos_transf_1"/>
    <property type="match status" value="1"/>
</dbReference>
<keyword evidence="7" id="KW-0325">Glycoprotein</keyword>
<evidence type="ECO:0000256" key="7">
    <source>
        <dbReference type="ARBA" id="ARBA00023180"/>
    </source>
</evidence>
<dbReference type="InterPro" id="IPR007739">
    <property type="entry name" value="RgpF"/>
</dbReference>
<comment type="caution">
    <text evidence="10">The sequence shown here is derived from an EMBL/GenBank/DDBJ whole genome shotgun (WGS) entry which is preliminary data.</text>
</comment>
<dbReference type="Gene3D" id="3.40.50.2000">
    <property type="entry name" value="Glycogen Phosphorylase B"/>
    <property type="match status" value="2"/>
</dbReference>
<dbReference type="Proteomes" id="UP000307510">
    <property type="component" value="Unassembled WGS sequence"/>
</dbReference>
<evidence type="ECO:0000256" key="6">
    <source>
        <dbReference type="ARBA" id="ARBA00023136"/>
    </source>
</evidence>
<evidence type="ECO:0000256" key="1">
    <source>
        <dbReference type="ARBA" id="ARBA00004323"/>
    </source>
</evidence>
<evidence type="ECO:0000313" key="10">
    <source>
        <dbReference type="EMBL" id="TLP74720.1"/>
    </source>
</evidence>
<protein>
    <submittedName>
        <fullName evidence="10">Glycosyltransferase</fullName>
    </submittedName>
</protein>
<evidence type="ECO:0000313" key="11">
    <source>
        <dbReference type="Proteomes" id="UP000307510"/>
    </source>
</evidence>
<accession>A0A5R9A842</accession>
<evidence type="ECO:0000256" key="8">
    <source>
        <dbReference type="SAM" id="Coils"/>
    </source>
</evidence>
<comment type="subcellular location">
    <subcellularLocation>
        <location evidence="1">Golgi apparatus membrane</location>
        <topology evidence="1">Single-pass type II membrane protein</topology>
    </subcellularLocation>
</comment>
<evidence type="ECO:0000259" key="9">
    <source>
        <dbReference type="Pfam" id="PF00534"/>
    </source>
</evidence>
<keyword evidence="6" id="KW-0472">Membrane</keyword>